<keyword evidence="9" id="KW-1185">Reference proteome</keyword>
<dbReference type="PANTHER" id="PTHR23506">
    <property type="entry name" value="GH10249P"/>
    <property type="match status" value="1"/>
</dbReference>
<feature type="transmembrane region" description="Helical" evidence="6">
    <location>
        <begin position="81"/>
        <end position="107"/>
    </location>
</feature>
<evidence type="ECO:0000256" key="2">
    <source>
        <dbReference type="ARBA" id="ARBA00022448"/>
    </source>
</evidence>
<dbReference type="Pfam" id="PF07690">
    <property type="entry name" value="MFS_1"/>
    <property type="match status" value="1"/>
</dbReference>
<dbReference type="SUPFAM" id="SSF103473">
    <property type="entry name" value="MFS general substrate transporter"/>
    <property type="match status" value="1"/>
</dbReference>
<feature type="transmembrane region" description="Helical" evidence="6">
    <location>
        <begin position="312"/>
        <end position="337"/>
    </location>
</feature>
<dbReference type="InterPro" id="IPR020846">
    <property type="entry name" value="MFS_dom"/>
</dbReference>
<accession>A0A1S2LDH2</accession>
<evidence type="ECO:0000256" key="3">
    <source>
        <dbReference type="ARBA" id="ARBA00022692"/>
    </source>
</evidence>
<dbReference type="PANTHER" id="PTHR23506:SF23">
    <property type="entry name" value="GH10249P"/>
    <property type="match status" value="1"/>
</dbReference>
<dbReference type="Gene3D" id="1.20.1250.20">
    <property type="entry name" value="MFS general substrate transporter like domains"/>
    <property type="match status" value="1"/>
</dbReference>
<feature type="transmembrane region" description="Helical" evidence="6">
    <location>
        <begin position="145"/>
        <end position="164"/>
    </location>
</feature>
<protein>
    <recommendedName>
        <fullName evidence="7">Major facilitator superfamily (MFS) profile domain-containing protein</fullName>
    </recommendedName>
</protein>
<evidence type="ECO:0000256" key="5">
    <source>
        <dbReference type="ARBA" id="ARBA00023136"/>
    </source>
</evidence>
<evidence type="ECO:0000259" key="7">
    <source>
        <dbReference type="PROSITE" id="PS50850"/>
    </source>
</evidence>
<dbReference type="RefSeq" id="WP_071311111.1">
    <property type="nucleotide sequence ID" value="NZ_MLQR01000050.1"/>
</dbReference>
<feature type="transmembrane region" description="Helical" evidence="6">
    <location>
        <begin position="247"/>
        <end position="269"/>
    </location>
</feature>
<name>A0A1S2LDH2_9BACI</name>
<dbReference type="InterPro" id="IPR050930">
    <property type="entry name" value="MFS_Vesicular_Transporter"/>
</dbReference>
<sequence>MSKYFGKNSSEQSIIAVSLVTALCLIGDSMLYIALPIYYKEVGLQSLWEVGLILSLNRLIRIPINPFIGLAYRKISLKSGLMIAVFLAVVTTIGYGVGYGLIILIILRCLWGVSWSFLRLGGLFAVAECSTNSNRGRLMGLYNGLYRLGSLIGMLVGGILVSYFGLKVVAIVFGSLMILGFPLIVWLVPRKQVEKEIELQTKTPITILFNKQVILVVISGLLLAFIIQGLFVSTLSLVMLKHYSHQVQIIGMTIGVTALAGVIQGIRWAWEPFVALKFGQLSDGKDGRLPLFIIFLTSAAICLALIPILMPLYIWIIITSFFMLSTTIITTLVDALATDVGKISDINIVMTYYTVFLDVGAALGPIIAYLIISYENGLNFSYYIAALIFIILAAIWLREYKAIVKVQRRQPNSPVIQ</sequence>
<feature type="transmembrane region" description="Helical" evidence="6">
    <location>
        <begin position="12"/>
        <end position="37"/>
    </location>
</feature>
<dbReference type="PROSITE" id="PS50850">
    <property type="entry name" value="MFS"/>
    <property type="match status" value="1"/>
</dbReference>
<comment type="caution">
    <text evidence="8">The sequence shown here is derived from an EMBL/GenBank/DDBJ whole genome shotgun (WGS) entry which is preliminary data.</text>
</comment>
<evidence type="ECO:0000256" key="4">
    <source>
        <dbReference type="ARBA" id="ARBA00022989"/>
    </source>
</evidence>
<evidence type="ECO:0000313" key="8">
    <source>
        <dbReference type="EMBL" id="OIJ10538.1"/>
    </source>
</evidence>
<keyword evidence="3 6" id="KW-0812">Transmembrane</keyword>
<feature type="transmembrane region" description="Helical" evidence="6">
    <location>
        <begin position="380"/>
        <end position="397"/>
    </location>
</feature>
<feature type="transmembrane region" description="Helical" evidence="6">
    <location>
        <begin position="208"/>
        <end position="227"/>
    </location>
</feature>
<feature type="domain" description="Major facilitator superfamily (MFS) profile" evidence="7">
    <location>
        <begin position="13"/>
        <end position="401"/>
    </location>
</feature>
<gene>
    <name evidence="8" type="ORF">BKP37_18565</name>
</gene>
<feature type="transmembrane region" description="Helical" evidence="6">
    <location>
        <begin position="113"/>
        <end position="133"/>
    </location>
</feature>
<proteinExistence type="predicted"/>
<organism evidence="8 9">
    <name type="scientific">Anaerobacillus alkalilacustris</name>
    <dbReference type="NCBI Taxonomy" id="393763"/>
    <lineage>
        <taxon>Bacteria</taxon>
        <taxon>Bacillati</taxon>
        <taxon>Bacillota</taxon>
        <taxon>Bacilli</taxon>
        <taxon>Bacillales</taxon>
        <taxon>Bacillaceae</taxon>
        <taxon>Anaerobacillus</taxon>
    </lineage>
</organism>
<dbReference type="Proteomes" id="UP000179524">
    <property type="component" value="Unassembled WGS sequence"/>
</dbReference>
<dbReference type="GO" id="GO:0005886">
    <property type="term" value="C:plasma membrane"/>
    <property type="evidence" value="ECO:0007669"/>
    <property type="project" value="UniProtKB-SubCell"/>
</dbReference>
<evidence type="ECO:0000313" key="9">
    <source>
        <dbReference type="Proteomes" id="UP000179524"/>
    </source>
</evidence>
<keyword evidence="5 6" id="KW-0472">Membrane</keyword>
<dbReference type="InterPro" id="IPR011701">
    <property type="entry name" value="MFS"/>
</dbReference>
<evidence type="ECO:0000256" key="6">
    <source>
        <dbReference type="SAM" id="Phobius"/>
    </source>
</evidence>
<evidence type="ECO:0000256" key="1">
    <source>
        <dbReference type="ARBA" id="ARBA00004651"/>
    </source>
</evidence>
<dbReference type="AlphaFoldDB" id="A0A1S2LDH2"/>
<comment type="subcellular location">
    <subcellularLocation>
        <location evidence="1">Cell membrane</location>
        <topology evidence="1">Multi-pass membrane protein</topology>
    </subcellularLocation>
</comment>
<feature type="transmembrane region" description="Helical" evidence="6">
    <location>
        <begin position="349"/>
        <end position="374"/>
    </location>
</feature>
<keyword evidence="2" id="KW-0813">Transport</keyword>
<feature type="transmembrane region" description="Helical" evidence="6">
    <location>
        <begin position="170"/>
        <end position="188"/>
    </location>
</feature>
<feature type="transmembrane region" description="Helical" evidence="6">
    <location>
        <begin position="289"/>
        <end position="306"/>
    </location>
</feature>
<dbReference type="OrthoDB" id="5338069at2"/>
<dbReference type="GO" id="GO:0022857">
    <property type="term" value="F:transmembrane transporter activity"/>
    <property type="evidence" value="ECO:0007669"/>
    <property type="project" value="InterPro"/>
</dbReference>
<keyword evidence="4 6" id="KW-1133">Transmembrane helix</keyword>
<dbReference type="InterPro" id="IPR036259">
    <property type="entry name" value="MFS_trans_sf"/>
</dbReference>
<dbReference type="EMBL" id="MLQR01000050">
    <property type="protein sequence ID" value="OIJ10538.1"/>
    <property type="molecule type" value="Genomic_DNA"/>
</dbReference>
<reference evidence="8 9" key="1">
    <citation type="submission" date="2016-10" db="EMBL/GenBank/DDBJ databases">
        <title>Draft genome sequences of four alkaliphilic bacteria belonging to the Anaerobacillus genus.</title>
        <authorList>
            <person name="Bassil N.M."/>
            <person name="Lloyd J.R."/>
        </authorList>
    </citation>
    <scope>NUCLEOTIDE SEQUENCE [LARGE SCALE GENOMIC DNA]</scope>
    <source>
        <strain evidence="8 9">DSM 18345</strain>
    </source>
</reference>